<dbReference type="InterPro" id="IPR001509">
    <property type="entry name" value="Epimerase_deHydtase"/>
</dbReference>
<dbReference type="Proteomes" id="UP000279259">
    <property type="component" value="Unassembled WGS sequence"/>
</dbReference>
<keyword evidence="3" id="KW-0520">NAD</keyword>
<dbReference type="STRING" id="1890683.A0A427YEZ8"/>
<evidence type="ECO:0000256" key="2">
    <source>
        <dbReference type="ARBA" id="ARBA00023002"/>
    </source>
</evidence>
<evidence type="ECO:0000259" key="4">
    <source>
        <dbReference type="Pfam" id="PF01370"/>
    </source>
</evidence>
<dbReference type="EMBL" id="RSCD01000013">
    <property type="protein sequence ID" value="RSH89557.1"/>
    <property type="molecule type" value="Genomic_DNA"/>
</dbReference>
<evidence type="ECO:0000313" key="6">
    <source>
        <dbReference type="Proteomes" id="UP000279259"/>
    </source>
</evidence>
<name>A0A427YEZ8_9TREE</name>
<dbReference type="PANTHER" id="PTHR43103">
    <property type="entry name" value="NUCLEOSIDE-DIPHOSPHATE-SUGAR EPIMERASE"/>
    <property type="match status" value="1"/>
</dbReference>
<evidence type="ECO:0000256" key="1">
    <source>
        <dbReference type="ARBA" id="ARBA00007637"/>
    </source>
</evidence>
<evidence type="ECO:0000313" key="5">
    <source>
        <dbReference type="EMBL" id="RSH89557.1"/>
    </source>
</evidence>
<dbReference type="Pfam" id="PF01370">
    <property type="entry name" value="Epimerase"/>
    <property type="match status" value="1"/>
</dbReference>
<dbReference type="GO" id="GO:0016491">
    <property type="term" value="F:oxidoreductase activity"/>
    <property type="evidence" value="ECO:0007669"/>
    <property type="project" value="UniProtKB-KW"/>
</dbReference>
<dbReference type="AlphaFoldDB" id="A0A427YEZ8"/>
<evidence type="ECO:0000256" key="3">
    <source>
        <dbReference type="ARBA" id="ARBA00023027"/>
    </source>
</evidence>
<keyword evidence="6" id="KW-1185">Reference proteome</keyword>
<dbReference type="SUPFAM" id="SSF51735">
    <property type="entry name" value="NAD(P)-binding Rossmann-fold domains"/>
    <property type="match status" value="1"/>
</dbReference>
<proteinExistence type="inferred from homology"/>
<dbReference type="InterPro" id="IPR036291">
    <property type="entry name" value="NAD(P)-bd_dom_sf"/>
</dbReference>
<dbReference type="Gene3D" id="3.40.50.720">
    <property type="entry name" value="NAD(P)-binding Rossmann-like Domain"/>
    <property type="match status" value="1"/>
</dbReference>
<dbReference type="PANTHER" id="PTHR43103:SF5">
    <property type="entry name" value="4-EPIMERASE, PUTATIVE (AFU_ORTHOLOGUE AFUA_7G00360)-RELATED"/>
    <property type="match status" value="1"/>
</dbReference>
<sequence>MALRICVTGAAGQVGRVISRAAVNKGHTVFGVDLPPGPCPDSADSQRGSYSYQQLDVCDIGGLRRYVEENKCDAMVHMAAVLNNPNRTIKGKEWTESDIHTINTTMSYNILRVSADLGIKRVVQASSVNAIGMLGSDPPIFDYFPLDEKHPFRPQAAYDLSKQICEVQADAFARKYPDMRIASMRYHWVVEPSLLSADALHRRGGEPKGLWGYISEADTAEATLLGLTVPEQTFPTGHEAFFIVAPTQHQQASTAALIDQWYPHSTRRKQWRGNEGLYDCSKAENLLGWTAKISFPWTGPSS</sequence>
<gene>
    <name evidence="5" type="ORF">EHS25_002108</name>
</gene>
<organism evidence="5 6">
    <name type="scientific">Saitozyma podzolica</name>
    <dbReference type="NCBI Taxonomy" id="1890683"/>
    <lineage>
        <taxon>Eukaryota</taxon>
        <taxon>Fungi</taxon>
        <taxon>Dikarya</taxon>
        <taxon>Basidiomycota</taxon>
        <taxon>Agaricomycotina</taxon>
        <taxon>Tremellomycetes</taxon>
        <taxon>Tremellales</taxon>
        <taxon>Trimorphomycetaceae</taxon>
        <taxon>Saitozyma</taxon>
    </lineage>
</organism>
<dbReference type="OrthoDB" id="202470at2759"/>
<comment type="caution">
    <text evidence="5">The sequence shown here is derived from an EMBL/GenBank/DDBJ whole genome shotgun (WGS) entry which is preliminary data.</text>
</comment>
<keyword evidence="2" id="KW-0560">Oxidoreductase</keyword>
<reference evidence="5 6" key="1">
    <citation type="submission" date="2018-11" db="EMBL/GenBank/DDBJ databases">
        <title>Genome sequence of Saitozyma podzolica DSM 27192.</title>
        <authorList>
            <person name="Aliyu H."/>
            <person name="Gorte O."/>
            <person name="Ochsenreither K."/>
        </authorList>
    </citation>
    <scope>NUCLEOTIDE SEQUENCE [LARGE SCALE GENOMIC DNA]</scope>
    <source>
        <strain evidence="5 6">DSM 27192</strain>
    </source>
</reference>
<protein>
    <recommendedName>
        <fullName evidence="4">NAD-dependent epimerase/dehydratase domain-containing protein</fullName>
    </recommendedName>
</protein>
<accession>A0A427YEZ8</accession>
<comment type="similarity">
    <text evidence="1">Belongs to the NAD(P)-dependent epimerase/dehydratase family.</text>
</comment>
<feature type="domain" description="NAD-dependent epimerase/dehydratase" evidence="4">
    <location>
        <begin position="5"/>
        <end position="188"/>
    </location>
</feature>